<dbReference type="CDD" id="cd11855">
    <property type="entry name" value="SH3_Sho1p"/>
    <property type="match status" value="1"/>
</dbReference>
<evidence type="ECO:0000256" key="12">
    <source>
        <dbReference type="ARBA" id="ARBA00030785"/>
    </source>
</evidence>
<gene>
    <name evidence="16" type="ORF">Cboi02_000006200</name>
</gene>
<evidence type="ECO:0000256" key="11">
    <source>
        <dbReference type="ARBA" id="ARBA00029697"/>
    </source>
</evidence>
<protein>
    <recommendedName>
        <fullName evidence="4">High osmolarity signaling protein SHO1</fullName>
    </recommendedName>
    <alternativeName>
        <fullName evidence="3">High osmolarity signaling protein sho1</fullName>
    </alternativeName>
    <alternativeName>
        <fullName evidence="11 12">Osmosensor SHO1</fullName>
    </alternativeName>
</protein>
<accession>A0A9W6WEU3</accession>
<organism evidence="16 17">
    <name type="scientific">Candida boidinii</name>
    <name type="common">Yeast</name>
    <dbReference type="NCBI Taxonomy" id="5477"/>
    <lineage>
        <taxon>Eukaryota</taxon>
        <taxon>Fungi</taxon>
        <taxon>Dikarya</taxon>
        <taxon>Ascomycota</taxon>
        <taxon>Saccharomycotina</taxon>
        <taxon>Pichiomycetes</taxon>
        <taxon>Pichiales</taxon>
        <taxon>Pichiaceae</taxon>
        <taxon>Ogataea</taxon>
        <taxon>Ogataea/Candida clade</taxon>
    </lineage>
</organism>
<evidence type="ECO:0000256" key="3">
    <source>
        <dbReference type="ARBA" id="ARBA00016255"/>
    </source>
</evidence>
<comment type="subcellular location">
    <subcellularLocation>
        <location evidence="1">Cell membrane</location>
        <topology evidence="1">Multi-pass membrane protein</topology>
    </subcellularLocation>
</comment>
<dbReference type="PROSITE" id="PS50002">
    <property type="entry name" value="SH3"/>
    <property type="match status" value="1"/>
</dbReference>
<reference evidence="16" key="1">
    <citation type="submission" date="2023-04" db="EMBL/GenBank/DDBJ databases">
        <title>Candida boidinii NBRC 10035.</title>
        <authorList>
            <person name="Ichikawa N."/>
            <person name="Sato H."/>
            <person name="Tonouchi N."/>
        </authorList>
    </citation>
    <scope>NUCLEOTIDE SEQUENCE</scope>
    <source>
        <strain evidence="16">NBRC 10035</strain>
    </source>
</reference>
<evidence type="ECO:0000259" key="15">
    <source>
        <dbReference type="PROSITE" id="PS50002"/>
    </source>
</evidence>
<comment type="similarity">
    <text evidence="2">Belongs to the SHO1 family.</text>
</comment>
<evidence type="ECO:0000313" key="17">
    <source>
        <dbReference type="Proteomes" id="UP001165120"/>
    </source>
</evidence>
<keyword evidence="8 14" id="KW-1133">Transmembrane helix</keyword>
<feature type="transmembrane region" description="Helical" evidence="14">
    <location>
        <begin position="146"/>
        <end position="165"/>
    </location>
</feature>
<keyword evidence="10 14" id="KW-0472">Membrane</keyword>
<evidence type="ECO:0000256" key="6">
    <source>
        <dbReference type="ARBA" id="ARBA00022475"/>
    </source>
</evidence>
<comment type="caution">
    <text evidence="16">The sequence shown here is derived from an EMBL/GenBank/DDBJ whole genome shotgun (WGS) entry which is preliminary data.</text>
</comment>
<keyword evidence="17" id="KW-1185">Reference proteome</keyword>
<dbReference type="AlphaFoldDB" id="A0A9W6WEU3"/>
<keyword evidence="9" id="KW-0346">Stress response</keyword>
<evidence type="ECO:0000256" key="2">
    <source>
        <dbReference type="ARBA" id="ARBA00009739"/>
    </source>
</evidence>
<keyword evidence="6" id="KW-1003">Cell membrane</keyword>
<feature type="domain" description="SH3" evidence="15">
    <location>
        <begin position="264"/>
        <end position="324"/>
    </location>
</feature>
<evidence type="ECO:0000256" key="10">
    <source>
        <dbReference type="ARBA" id="ARBA00023136"/>
    </source>
</evidence>
<evidence type="ECO:0000256" key="5">
    <source>
        <dbReference type="ARBA" id="ARBA00022443"/>
    </source>
</evidence>
<feature type="transmembrane region" description="Helical" evidence="14">
    <location>
        <begin position="89"/>
        <end position="109"/>
    </location>
</feature>
<dbReference type="Proteomes" id="UP001165120">
    <property type="component" value="Unassembled WGS sequence"/>
</dbReference>
<dbReference type="Pfam" id="PF00018">
    <property type="entry name" value="SH3_1"/>
    <property type="match status" value="1"/>
</dbReference>
<dbReference type="SMART" id="SM00326">
    <property type="entry name" value="SH3"/>
    <property type="match status" value="1"/>
</dbReference>
<sequence>MNRRSETLPALEEKSIDYIQRNPRSTYTYNKNINNNNYNNNKMNSGSDLLNNPFALSTLTFAAVGWIVAFSGSVASSVDDSVIYPKFSWWGLVYELILIVTIVILYGTGTYTRHRVFITGALAVAFLYTSNSTNNLIYTSTSARNASAAGFILLSIINMLWMFYFGSERSSRAIKYVDKYNTNNKSRMSTLNPNDMRQTQYTRNTRDSYFASDSISLHNKDNNQVPADNYGIPQPEIYANGGSQQTDFLDKGNGGDMTNSDDPDYPIVVRGLYDYTANPDDTNELSFKKGEVFRVKDTNGNWWQGKNSKGYIGMCPSNYVEIIS</sequence>
<evidence type="ECO:0000256" key="4">
    <source>
        <dbReference type="ARBA" id="ARBA00017350"/>
    </source>
</evidence>
<dbReference type="InterPro" id="IPR035522">
    <property type="entry name" value="Sho1_SH3"/>
</dbReference>
<evidence type="ECO:0000256" key="13">
    <source>
        <dbReference type="PROSITE-ProRule" id="PRU00192"/>
    </source>
</evidence>
<evidence type="ECO:0000256" key="8">
    <source>
        <dbReference type="ARBA" id="ARBA00022989"/>
    </source>
</evidence>
<dbReference type="Gene3D" id="2.30.30.40">
    <property type="entry name" value="SH3 Domains"/>
    <property type="match status" value="1"/>
</dbReference>
<proteinExistence type="inferred from homology"/>
<evidence type="ECO:0000256" key="7">
    <source>
        <dbReference type="ARBA" id="ARBA00022692"/>
    </source>
</evidence>
<name>A0A9W6WEU3_CANBO</name>
<evidence type="ECO:0000256" key="14">
    <source>
        <dbReference type="SAM" id="Phobius"/>
    </source>
</evidence>
<dbReference type="InterPro" id="IPR036028">
    <property type="entry name" value="SH3-like_dom_sf"/>
</dbReference>
<evidence type="ECO:0000256" key="9">
    <source>
        <dbReference type="ARBA" id="ARBA00023016"/>
    </source>
</evidence>
<keyword evidence="7 14" id="KW-0812">Transmembrane</keyword>
<feature type="transmembrane region" description="Helical" evidence="14">
    <location>
        <begin position="49"/>
        <end position="69"/>
    </location>
</feature>
<dbReference type="InterPro" id="IPR001452">
    <property type="entry name" value="SH3_domain"/>
</dbReference>
<keyword evidence="5 13" id="KW-0728">SH3 domain</keyword>
<feature type="transmembrane region" description="Helical" evidence="14">
    <location>
        <begin position="116"/>
        <end position="134"/>
    </location>
</feature>
<dbReference type="GO" id="GO:0005886">
    <property type="term" value="C:plasma membrane"/>
    <property type="evidence" value="ECO:0007669"/>
    <property type="project" value="UniProtKB-SubCell"/>
</dbReference>
<evidence type="ECO:0000313" key="16">
    <source>
        <dbReference type="EMBL" id="GME66601.1"/>
    </source>
</evidence>
<dbReference type="PRINTS" id="PR00452">
    <property type="entry name" value="SH3DOMAIN"/>
</dbReference>
<dbReference type="SUPFAM" id="SSF50044">
    <property type="entry name" value="SH3-domain"/>
    <property type="match status" value="1"/>
</dbReference>
<evidence type="ECO:0000256" key="1">
    <source>
        <dbReference type="ARBA" id="ARBA00004651"/>
    </source>
</evidence>
<dbReference type="EMBL" id="BSXN01000010">
    <property type="protein sequence ID" value="GME66601.1"/>
    <property type="molecule type" value="Genomic_DNA"/>
</dbReference>